<dbReference type="AlphaFoldDB" id="A0A1H6C4P2"/>
<name>A0A1H6C4P2_9EURY</name>
<dbReference type="Proteomes" id="UP000296733">
    <property type="component" value="Chromosome"/>
</dbReference>
<evidence type="ECO:0000313" key="5">
    <source>
        <dbReference type="Proteomes" id="UP000236740"/>
    </source>
</evidence>
<proteinExistence type="predicted"/>
<dbReference type="Pfam" id="PF13229">
    <property type="entry name" value="Beta_helix"/>
    <property type="match status" value="1"/>
</dbReference>
<gene>
    <name evidence="3" type="ORF">DV707_13560</name>
    <name evidence="4" type="ORF">SAMN04488133_3201</name>
</gene>
<dbReference type="InterPro" id="IPR012334">
    <property type="entry name" value="Pectin_lyas_fold"/>
</dbReference>
<evidence type="ECO:0000313" key="3">
    <source>
        <dbReference type="EMBL" id="QCC48603.1"/>
    </source>
</evidence>
<accession>A0A1H6C4P2</accession>
<dbReference type="InterPro" id="IPR011050">
    <property type="entry name" value="Pectin_lyase_fold/virulence"/>
</dbReference>
<evidence type="ECO:0000313" key="6">
    <source>
        <dbReference type="Proteomes" id="UP000296733"/>
    </source>
</evidence>
<dbReference type="InterPro" id="IPR039448">
    <property type="entry name" value="Beta_helix"/>
</dbReference>
<dbReference type="Proteomes" id="UP000236740">
    <property type="component" value="Unassembled WGS sequence"/>
</dbReference>
<dbReference type="RefSeq" id="WP_103992840.1">
    <property type="nucleotide sequence ID" value="NZ_CP031311.1"/>
</dbReference>
<organism evidence="4 5">
    <name type="scientific">Halobellus limi</name>
    <dbReference type="NCBI Taxonomy" id="699433"/>
    <lineage>
        <taxon>Archaea</taxon>
        <taxon>Methanobacteriati</taxon>
        <taxon>Methanobacteriota</taxon>
        <taxon>Stenosarchaea group</taxon>
        <taxon>Halobacteria</taxon>
        <taxon>Halobacteriales</taxon>
        <taxon>Haloferacaceae</taxon>
        <taxon>Halobellus</taxon>
    </lineage>
</organism>
<evidence type="ECO:0000313" key="4">
    <source>
        <dbReference type="EMBL" id="SEG67687.1"/>
    </source>
</evidence>
<dbReference type="KEGG" id="hlm:DV707_13560"/>
<dbReference type="GeneID" id="39859140"/>
<keyword evidence="5" id="KW-1185">Reference proteome</keyword>
<dbReference type="InterPro" id="IPR006311">
    <property type="entry name" value="TAT_signal"/>
</dbReference>
<dbReference type="OrthoDB" id="290472at2157"/>
<feature type="region of interest" description="Disordered" evidence="1">
    <location>
        <begin position="323"/>
        <end position="344"/>
    </location>
</feature>
<evidence type="ECO:0000256" key="1">
    <source>
        <dbReference type="SAM" id="MobiDB-lite"/>
    </source>
</evidence>
<dbReference type="EMBL" id="FNVN01000006">
    <property type="protein sequence ID" value="SEG67687.1"/>
    <property type="molecule type" value="Genomic_DNA"/>
</dbReference>
<dbReference type="Gene3D" id="2.160.20.10">
    <property type="entry name" value="Single-stranded right-handed beta-helix, Pectin lyase-like"/>
    <property type="match status" value="1"/>
</dbReference>
<protein>
    <submittedName>
        <fullName evidence="4">Right handed beta helix region</fullName>
    </submittedName>
    <submittedName>
        <fullName evidence="3">Right-handed parallel beta-helix repeat-containing protein</fullName>
    </submittedName>
</protein>
<dbReference type="InterPro" id="IPR006626">
    <property type="entry name" value="PbH1"/>
</dbReference>
<feature type="domain" description="Right handed beta helix" evidence="2">
    <location>
        <begin position="148"/>
        <end position="278"/>
    </location>
</feature>
<dbReference type="SMART" id="SM00710">
    <property type="entry name" value="PbH1"/>
    <property type="match status" value="7"/>
</dbReference>
<evidence type="ECO:0000259" key="2">
    <source>
        <dbReference type="Pfam" id="PF13229"/>
    </source>
</evidence>
<sequence length="515" mass="55243">MTDRRRTTRRGALKFGAIGSFGAVTGLVPMVSQAAPEGIEDCTTIDEPGEYELNNDITGGGTLGPDDDACIAIQAGDVTLDGNGYTLEGDGDGVGVRIGMYGPESTVRNLTVRNFDRGIAPEYGSVVAIDSVTVEGNAEGIRGELSDLTCTNSVVRDNDGYGIYLSNETLTVRNCEIRDNGGAPIGMCCRGSVVVEECEIVGNGGPVWFTINPDTRIEGSVIAGSSEEGIATGVGDMHNAPDEPVRITDCYIHDNEGPGINHRNGYFEVRQCTLAGNRDGYYADGIEVGSAVLKYNNIENNEEYGAFFRKEFENEVDAECNYWGHESGPKHPNNPQSDPRGERVTESIDVTPWSVERIEDGEGVCIGGQEQVGYISQSSFAKVIGDDEVACVPNGNGWEETFYIRREARNGWSDEGVVVDVPNSSQRFRGYLITATGDTTCNGGPSGEGPWGEDCGSWVFVDESQDVQVDVEHSVHDPEATVAHEAIQPTNGDGEEVGLPLDLVRTTFAPFAESE</sequence>
<reference evidence="3 6" key="2">
    <citation type="journal article" date="2019" name="Nat. Commun.">
        <title>A new type of DNA phosphorothioation-based antiviral system in archaea.</title>
        <authorList>
            <person name="Xiong L."/>
            <person name="Liu S."/>
            <person name="Chen S."/>
            <person name="Xiao Y."/>
            <person name="Zhu B."/>
            <person name="Gao Y."/>
            <person name="Zhang Y."/>
            <person name="Chen B."/>
            <person name="Luo J."/>
            <person name="Deng Z."/>
            <person name="Chen X."/>
            <person name="Wang L."/>
            <person name="Chen S."/>
        </authorList>
    </citation>
    <scope>NUCLEOTIDE SEQUENCE [LARGE SCALE GENOMIC DNA]</scope>
    <source>
        <strain evidence="3 6">CGMCC 1.10331</strain>
    </source>
</reference>
<reference evidence="4 5" key="1">
    <citation type="submission" date="2016-10" db="EMBL/GenBank/DDBJ databases">
        <authorList>
            <person name="de Groot N.N."/>
        </authorList>
    </citation>
    <scope>NUCLEOTIDE SEQUENCE [LARGE SCALE GENOMIC DNA]</scope>
    <source>
        <strain evidence="4 5">CGMCC 1.10331</strain>
    </source>
</reference>
<dbReference type="SUPFAM" id="SSF51126">
    <property type="entry name" value="Pectin lyase-like"/>
    <property type="match status" value="2"/>
</dbReference>
<dbReference type="EMBL" id="CP031311">
    <property type="protein sequence ID" value="QCC48603.1"/>
    <property type="molecule type" value="Genomic_DNA"/>
</dbReference>
<dbReference type="PROSITE" id="PS51318">
    <property type="entry name" value="TAT"/>
    <property type="match status" value="1"/>
</dbReference>